<dbReference type="AlphaFoldDB" id="A0A844Z4A2"/>
<keyword evidence="3" id="KW-1185">Reference proteome</keyword>
<feature type="region of interest" description="Disordered" evidence="1">
    <location>
        <begin position="91"/>
        <end position="110"/>
    </location>
</feature>
<evidence type="ECO:0000256" key="1">
    <source>
        <dbReference type="SAM" id="MobiDB-lite"/>
    </source>
</evidence>
<name>A0A844Z4A2_9SPHN</name>
<sequence>MSRRLERQLREDRNLRDAALALVKADLSHLKTDIGMKGVGARLATRMSEGATDVFEEAVEVADSNKGALLALVAAVFLWFARNPIMELFSDEEANGEDTLPQAVEPTDEI</sequence>
<evidence type="ECO:0000313" key="3">
    <source>
        <dbReference type="Proteomes" id="UP000460290"/>
    </source>
</evidence>
<dbReference type="Proteomes" id="UP000460290">
    <property type="component" value="Unassembled WGS sequence"/>
</dbReference>
<protein>
    <submittedName>
        <fullName evidence="2">Uncharacterized protein</fullName>
    </submittedName>
</protein>
<dbReference type="RefSeq" id="WP_160613857.1">
    <property type="nucleotide sequence ID" value="NZ_JAUFQM010000001.1"/>
</dbReference>
<dbReference type="EMBL" id="WTYZ01000001">
    <property type="protein sequence ID" value="MXO83511.1"/>
    <property type="molecule type" value="Genomic_DNA"/>
</dbReference>
<organism evidence="2 3">
    <name type="scientific">Pontixanthobacter aestiaquae</name>
    <dbReference type="NCBI Taxonomy" id="1509367"/>
    <lineage>
        <taxon>Bacteria</taxon>
        <taxon>Pseudomonadati</taxon>
        <taxon>Pseudomonadota</taxon>
        <taxon>Alphaproteobacteria</taxon>
        <taxon>Sphingomonadales</taxon>
        <taxon>Erythrobacteraceae</taxon>
        <taxon>Pontixanthobacter</taxon>
    </lineage>
</organism>
<gene>
    <name evidence="2" type="ORF">GRI35_09070</name>
</gene>
<dbReference type="OrthoDB" id="7433140at2"/>
<comment type="caution">
    <text evidence="2">The sequence shown here is derived from an EMBL/GenBank/DDBJ whole genome shotgun (WGS) entry which is preliminary data.</text>
</comment>
<reference evidence="2 3" key="1">
    <citation type="submission" date="2019-12" db="EMBL/GenBank/DDBJ databases">
        <title>Genomic-based taxomic classification of the family Erythrobacteraceae.</title>
        <authorList>
            <person name="Xu L."/>
        </authorList>
    </citation>
    <scope>NUCLEOTIDE SEQUENCE [LARGE SCALE GENOMIC DNA]</scope>
    <source>
        <strain evidence="2 3">KCTC 42006</strain>
    </source>
</reference>
<evidence type="ECO:0000313" key="2">
    <source>
        <dbReference type="EMBL" id="MXO83511.1"/>
    </source>
</evidence>
<accession>A0A844Z4A2</accession>
<proteinExistence type="predicted"/>